<keyword evidence="14" id="KW-0234">DNA repair</keyword>
<dbReference type="Gene3D" id="1.10.150.20">
    <property type="entry name" value="5' to 3' exonuclease, C-terminal subdomain"/>
    <property type="match status" value="1"/>
</dbReference>
<dbReference type="FunFam" id="1.10.150.20:FF:000014">
    <property type="entry name" value="Polymerase (DNA directed), eta"/>
    <property type="match status" value="1"/>
</dbReference>
<comment type="subcellular location">
    <subcellularLocation>
        <location evidence="3">Nucleus</location>
    </subcellularLocation>
</comment>
<dbReference type="Gene3D" id="3.40.1170.60">
    <property type="match status" value="1"/>
</dbReference>
<keyword evidence="11" id="KW-0862">Zinc</keyword>
<dbReference type="GO" id="GO:0006281">
    <property type="term" value="P:DNA repair"/>
    <property type="evidence" value="ECO:0007669"/>
    <property type="project" value="UniProtKB-KW"/>
</dbReference>
<dbReference type="PANTHER" id="PTHR45873:SF1">
    <property type="entry name" value="DNA POLYMERASE ETA"/>
    <property type="match status" value="1"/>
</dbReference>
<evidence type="ECO:0000256" key="18">
    <source>
        <dbReference type="SAM" id="MobiDB-lite"/>
    </source>
</evidence>
<feature type="compositionally biased region" description="Basic and acidic residues" evidence="18">
    <location>
        <begin position="541"/>
        <end position="551"/>
    </location>
</feature>
<evidence type="ECO:0000256" key="8">
    <source>
        <dbReference type="ARBA" id="ARBA00022723"/>
    </source>
</evidence>
<dbReference type="GeneID" id="119720850"/>
<feature type="region of interest" description="Disordered" evidence="18">
    <location>
        <begin position="146"/>
        <end position="182"/>
    </location>
</feature>
<keyword evidence="10" id="KW-0863">Zinc-finger</keyword>
<dbReference type="GO" id="GO:0005634">
    <property type="term" value="C:nucleus"/>
    <property type="evidence" value="ECO:0007669"/>
    <property type="project" value="UniProtKB-SubCell"/>
</dbReference>
<protein>
    <recommendedName>
        <fullName evidence="16">DNA polymerase eta</fullName>
        <ecNumber evidence="5">2.7.7.7</ecNumber>
    </recommendedName>
</protein>
<comment type="similarity">
    <text evidence="4">Belongs to the DNA polymerase type-Y family.</text>
</comment>
<evidence type="ECO:0000256" key="9">
    <source>
        <dbReference type="ARBA" id="ARBA00022763"/>
    </source>
</evidence>
<dbReference type="AlphaFoldDB" id="A0A913Z4C8"/>
<reference evidence="21" key="1">
    <citation type="submission" date="2022-11" db="UniProtKB">
        <authorList>
            <consortium name="EnsemblMetazoa"/>
        </authorList>
    </citation>
    <scope>IDENTIFICATION</scope>
</reference>
<evidence type="ECO:0000256" key="14">
    <source>
        <dbReference type="ARBA" id="ARBA00023204"/>
    </source>
</evidence>
<dbReference type="EC" id="2.7.7.7" evidence="5"/>
<dbReference type="GO" id="GO:0009411">
    <property type="term" value="P:response to UV"/>
    <property type="evidence" value="ECO:0007669"/>
    <property type="project" value="UniProtKB-ARBA"/>
</dbReference>
<dbReference type="SUPFAM" id="SSF56672">
    <property type="entry name" value="DNA/RNA polymerases"/>
    <property type="match status" value="1"/>
</dbReference>
<dbReference type="InterPro" id="IPR036775">
    <property type="entry name" value="DNA_pol_Y-fam_lit_finger_sf"/>
</dbReference>
<dbReference type="Pfam" id="PF11799">
    <property type="entry name" value="IMS_C"/>
    <property type="match status" value="1"/>
</dbReference>
<keyword evidence="22" id="KW-1185">Reference proteome</keyword>
<evidence type="ECO:0000259" key="20">
    <source>
        <dbReference type="PROSITE" id="PS51907"/>
    </source>
</evidence>
<dbReference type="CTD" id="5429"/>
<feature type="compositionally biased region" description="Acidic residues" evidence="18">
    <location>
        <begin position="161"/>
        <end position="173"/>
    </location>
</feature>
<keyword evidence="9" id="KW-0227">DNA damage</keyword>
<dbReference type="Pfam" id="PF00817">
    <property type="entry name" value="IMS"/>
    <property type="match status" value="1"/>
</dbReference>
<organism evidence="21 22">
    <name type="scientific">Patiria miniata</name>
    <name type="common">Bat star</name>
    <name type="synonym">Asterina miniata</name>
    <dbReference type="NCBI Taxonomy" id="46514"/>
    <lineage>
        <taxon>Eukaryota</taxon>
        <taxon>Metazoa</taxon>
        <taxon>Echinodermata</taxon>
        <taxon>Eleutherozoa</taxon>
        <taxon>Asterozoa</taxon>
        <taxon>Asteroidea</taxon>
        <taxon>Valvatacea</taxon>
        <taxon>Valvatida</taxon>
        <taxon>Asterinidae</taxon>
        <taxon>Patiria</taxon>
    </lineage>
</organism>
<evidence type="ECO:0000313" key="22">
    <source>
        <dbReference type="Proteomes" id="UP000887568"/>
    </source>
</evidence>
<dbReference type="InterPro" id="IPR001126">
    <property type="entry name" value="UmuC"/>
</dbReference>
<keyword evidence="6" id="KW-0808">Transferase</keyword>
<evidence type="ECO:0000256" key="7">
    <source>
        <dbReference type="ARBA" id="ARBA00022695"/>
    </source>
</evidence>
<dbReference type="Pfam" id="PF18439">
    <property type="entry name" value="zf_UBZ"/>
    <property type="match status" value="1"/>
</dbReference>
<evidence type="ECO:0000256" key="3">
    <source>
        <dbReference type="ARBA" id="ARBA00004123"/>
    </source>
</evidence>
<evidence type="ECO:0000256" key="5">
    <source>
        <dbReference type="ARBA" id="ARBA00012417"/>
    </source>
</evidence>
<accession>A0A913Z4C8</accession>
<comment type="cofactor">
    <cofactor evidence="1">
        <name>Mn(2+)</name>
        <dbReference type="ChEBI" id="CHEBI:29035"/>
    </cofactor>
</comment>
<proteinExistence type="inferred from homology"/>
<evidence type="ECO:0000259" key="19">
    <source>
        <dbReference type="PROSITE" id="PS50173"/>
    </source>
</evidence>
<feature type="compositionally biased region" description="Polar residues" evidence="18">
    <location>
        <begin position="737"/>
        <end position="753"/>
    </location>
</feature>
<evidence type="ECO:0000256" key="11">
    <source>
        <dbReference type="ARBA" id="ARBA00022833"/>
    </source>
</evidence>
<feature type="region of interest" description="Disordered" evidence="18">
    <location>
        <begin position="471"/>
        <end position="570"/>
    </location>
</feature>
<comment type="cofactor">
    <cofactor evidence="2">
        <name>Mg(2+)</name>
        <dbReference type="ChEBI" id="CHEBI:18420"/>
    </cofactor>
</comment>
<dbReference type="InterPro" id="IPR043128">
    <property type="entry name" value="Rev_trsase/Diguanyl_cyclase"/>
</dbReference>
<dbReference type="GO" id="GO:0003684">
    <property type="term" value="F:damaged DNA binding"/>
    <property type="evidence" value="ECO:0007669"/>
    <property type="project" value="InterPro"/>
</dbReference>
<evidence type="ECO:0000256" key="12">
    <source>
        <dbReference type="ARBA" id="ARBA00022842"/>
    </source>
</evidence>
<evidence type="ECO:0000256" key="17">
    <source>
        <dbReference type="ARBA" id="ARBA00049244"/>
    </source>
</evidence>
<evidence type="ECO:0000256" key="15">
    <source>
        <dbReference type="ARBA" id="ARBA00023242"/>
    </source>
</evidence>
<dbReference type="PANTHER" id="PTHR45873">
    <property type="entry name" value="DNA POLYMERASE ETA"/>
    <property type="match status" value="1"/>
</dbReference>
<dbReference type="SUPFAM" id="SSF100879">
    <property type="entry name" value="Lesion bypass DNA polymerase (Y-family), little finger domain"/>
    <property type="match status" value="1"/>
</dbReference>
<evidence type="ECO:0000256" key="13">
    <source>
        <dbReference type="ARBA" id="ARBA00022843"/>
    </source>
</evidence>
<dbReference type="InterPro" id="IPR052230">
    <property type="entry name" value="DNA_polymerase_eta"/>
</dbReference>
<evidence type="ECO:0000256" key="1">
    <source>
        <dbReference type="ARBA" id="ARBA00001936"/>
    </source>
</evidence>
<dbReference type="FunFam" id="3.30.1490.100:FF:000007">
    <property type="entry name" value="DNA polymerase eta"/>
    <property type="match status" value="1"/>
</dbReference>
<evidence type="ECO:0000256" key="6">
    <source>
        <dbReference type="ARBA" id="ARBA00022679"/>
    </source>
</evidence>
<dbReference type="GO" id="GO:0042276">
    <property type="term" value="P:error-prone translesion synthesis"/>
    <property type="evidence" value="ECO:0007669"/>
    <property type="project" value="TreeGrafter"/>
</dbReference>
<dbReference type="InterPro" id="IPR041298">
    <property type="entry name" value="UBZ3"/>
</dbReference>
<dbReference type="FunFam" id="3.40.1170.60:FF:000003">
    <property type="entry name" value="DNA polymerase eta"/>
    <property type="match status" value="1"/>
</dbReference>
<comment type="catalytic activity">
    <reaction evidence="17">
        <text>DNA(n) + a 2'-deoxyribonucleoside 5'-triphosphate = DNA(n+1) + diphosphate</text>
        <dbReference type="Rhea" id="RHEA:22508"/>
        <dbReference type="Rhea" id="RHEA-COMP:17339"/>
        <dbReference type="Rhea" id="RHEA-COMP:17340"/>
        <dbReference type="ChEBI" id="CHEBI:33019"/>
        <dbReference type="ChEBI" id="CHEBI:61560"/>
        <dbReference type="ChEBI" id="CHEBI:173112"/>
        <dbReference type="EC" id="2.7.7.7"/>
    </reaction>
</comment>
<feature type="domain" description="UBZ3-type" evidence="20">
    <location>
        <begin position="696"/>
        <end position="730"/>
    </location>
</feature>
<dbReference type="Gene3D" id="3.30.70.270">
    <property type="match status" value="1"/>
</dbReference>
<dbReference type="PROSITE" id="PS50173">
    <property type="entry name" value="UMUC"/>
    <property type="match status" value="1"/>
</dbReference>
<dbReference type="EnsemblMetazoa" id="XM_038190711.1">
    <property type="protein sequence ID" value="XP_038046639.1"/>
    <property type="gene ID" value="LOC119720850"/>
</dbReference>
<keyword evidence="7" id="KW-0548">Nucleotidyltransferase</keyword>
<dbReference type="Proteomes" id="UP000887568">
    <property type="component" value="Unplaced"/>
</dbReference>
<dbReference type="InterPro" id="IPR043502">
    <property type="entry name" value="DNA/RNA_pol_sf"/>
</dbReference>
<evidence type="ECO:0000256" key="2">
    <source>
        <dbReference type="ARBA" id="ARBA00001946"/>
    </source>
</evidence>
<sequence length="797" mass="86461">MPSPERIVTLIDMDCFYVQVEQRRNPALKGQPCAVVQYNTWQGGGIIAVSYEARAHGVTRQMRGGLAKEKCPAIQLVQVPVNRGKADLTRYREAGAEVITVLTQFSNCVERASIDEAYVDLTEAVHSRMAEMGGESVSVDMLPNTHVAGWDGQQGAGLETSEGEDEGNGEENEGNGPSAAPLTAEDARRTGTFQWLDQVTDLENKRLAVASVIVEEMRAAVLEQTKFHCSAGISHNKVLAKLACGLHKPKQQTAVPKQSVELLFKTLPIKKIRNLGGKLGRSLTDDLGIEFMGDLCRYTEKQLQAKVGDKTGAWLYGLCRGIDDEPIKARLLPKSVGCGKNFRGKMALDTKQKVKHWISQLAEEVTERLVREQDLNNRMAKLLSVHVQQNCNPPTSLSRSCALHHIDAATIAKDVFMVIQSLNMAGNQQEAWVPAITSLGVSASKFSEIQTGKSGIKRLDTFLTSVARLSEDQPCTSSATEDDEDTDLDQPGKARPSAGIQQKGSDVASGSKDLPAARKYGIQAFFTPRKDDTNNSSSPVAEDKGHCKDTGDGTPRLESPRRGPKKGYVKKNREPFFRNYTQTVREGTEGDYRTHGVNRTSGENNEVFDRENVGLEGSCFGGATNTNSKLHSGTSSAAENGKGLMENQTLEKIEPLCMSECSASQAVMAEQGPSLMCNPSVQQPKASLNPTSDTSLTSDMIVCDKCNKSVSPWDYPEHLDYHFAVELQAEMRVATASAASSQRSPTHNTLGQNPSGPGKGGAGGVKRRSKSPRSSEGSKKPKTKAASGTLHSFFKQK</sequence>
<dbReference type="Gene3D" id="3.30.1490.100">
    <property type="entry name" value="DNA polymerase, Y-family, little finger domain"/>
    <property type="match status" value="1"/>
</dbReference>
<dbReference type="RefSeq" id="XP_038046639.1">
    <property type="nucleotide sequence ID" value="XM_038190711.1"/>
</dbReference>
<feature type="domain" description="UmuC" evidence="19">
    <location>
        <begin position="8"/>
        <end position="276"/>
    </location>
</feature>
<dbReference type="OMA" id="QYNTWQG"/>
<dbReference type="InterPro" id="IPR017961">
    <property type="entry name" value="DNA_pol_Y-fam_little_finger"/>
</dbReference>
<keyword evidence="8" id="KW-0479">Metal-binding</keyword>
<dbReference type="Pfam" id="PF21704">
    <property type="entry name" value="POLH-Rev1_HhH"/>
    <property type="match status" value="1"/>
</dbReference>
<feature type="region of interest" description="Disordered" evidence="18">
    <location>
        <begin position="736"/>
        <end position="797"/>
    </location>
</feature>
<dbReference type="GO" id="GO:0035861">
    <property type="term" value="C:site of double-strand break"/>
    <property type="evidence" value="ECO:0007669"/>
    <property type="project" value="TreeGrafter"/>
</dbReference>
<dbReference type="PROSITE" id="PS51907">
    <property type="entry name" value="ZF_UBZ3"/>
    <property type="match status" value="1"/>
</dbReference>
<dbReference type="GO" id="GO:0003887">
    <property type="term" value="F:DNA-directed DNA polymerase activity"/>
    <property type="evidence" value="ECO:0007669"/>
    <property type="project" value="UniProtKB-EC"/>
</dbReference>
<keyword evidence="12" id="KW-0460">Magnesium</keyword>
<evidence type="ECO:0000256" key="4">
    <source>
        <dbReference type="ARBA" id="ARBA00010945"/>
    </source>
</evidence>
<evidence type="ECO:0000256" key="16">
    <source>
        <dbReference type="ARBA" id="ARBA00044975"/>
    </source>
</evidence>
<dbReference type="GO" id="GO:0008270">
    <property type="term" value="F:zinc ion binding"/>
    <property type="evidence" value="ECO:0007669"/>
    <property type="project" value="UniProtKB-KW"/>
</dbReference>
<evidence type="ECO:0000313" key="21">
    <source>
        <dbReference type="EnsemblMetazoa" id="XP_038046639.1"/>
    </source>
</evidence>
<keyword evidence="13" id="KW-0832">Ubl conjugation</keyword>
<dbReference type="OrthoDB" id="5723at2759"/>
<evidence type="ECO:0000256" key="10">
    <source>
        <dbReference type="ARBA" id="ARBA00022771"/>
    </source>
</evidence>
<dbReference type="GO" id="GO:0005657">
    <property type="term" value="C:replication fork"/>
    <property type="evidence" value="ECO:0007669"/>
    <property type="project" value="TreeGrafter"/>
</dbReference>
<keyword evidence="15" id="KW-0539">Nucleus</keyword>
<name>A0A913Z4C8_PATMI</name>
<dbReference type="PIRSF" id="PIRSF036603">
    <property type="entry name" value="DPol_eta"/>
    <property type="match status" value="1"/>
</dbReference>